<protein>
    <submittedName>
        <fullName evidence="2">Uncharacterized protein</fullName>
    </submittedName>
</protein>
<proteinExistence type="predicted"/>
<dbReference type="Proteomes" id="UP001459277">
    <property type="component" value="Unassembled WGS sequence"/>
</dbReference>
<feature type="non-terminal residue" evidence="2">
    <location>
        <position position="1"/>
    </location>
</feature>
<dbReference type="AlphaFoldDB" id="A0AAW2D1N3"/>
<reference evidence="2 3" key="1">
    <citation type="submission" date="2024-01" db="EMBL/GenBank/DDBJ databases">
        <title>A telomere-to-telomere, gap-free genome of sweet tea (Lithocarpus litseifolius).</title>
        <authorList>
            <person name="Zhou J."/>
        </authorList>
    </citation>
    <scope>NUCLEOTIDE SEQUENCE [LARGE SCALE GENOMIC DNA]</scope>
    <source>
        <strain evidence="2">Zhou-2022a</strain>
        <tissue evidence="2">Leaf</tissue>
    </source>
</reference>
<organism evidence="2 3">
    <name type="scientific">Lithocarpus litseifolius</name>
    <dbReference type="NCBI Taxonomy" id="425828"/>
    <lineage>
        <taxon>Eukaryota</taxon>
        <taxon>Viridiplantae</taxon>
        <taxon>Streptophyta</taxon>
        <taxon>Embryophyta</taxon>
        <taxon>Tracheophyta</taxon>
        <taxon>Spermatophyta</taxon>
        <taxon>Magnoliopsida</taxon>
        <taxon>eudicotyledons</taxon>
        <taxon>Gunneridae</taxon>
        <taxon>Pentapetalae</taxon>
        <taxon>rosids</taxon>
        <taxon>fabids</taxon>
        <taxon>Fagales</taxon>
        <taxon>Fagaceae</taxon>
        <taxon>Lithocarpus</taxon>
    </lineage>
</organism>
<dbReference type="EMBL" id="JAZDWU010000004">
    <property type="protein sequence ID" value="KAL0003737.1"/>
    <property type="molecule type" value="Genomic_DNA"/>
</dbReference>
<feature type="non-terminal residue" evidence="2">
    <location>
        <position position="118"/>
    </location>
</feature>
<evidence type="ECO:0000256" key="1">
    <source>
        <dbReference type="SAM" id="MobiDB-lite"/>
    </source>
</evidence>
<evidence type="ECO:0000313" key="3">
    <source>
        <dbReference type="Proteomes" id="UP001459277"/>
    </source>
</evidence>
<accession>A0AAW2D1N3</accession>
<comment type="caution">
    <text evidence="2">The sequence shown here is derived from an EMBL/GenBank/DDBJ whole genome shotgun (WGS) entry which is preliminary data.</text>
</comment>
<feature type="region of interest" description="Disordered" evidence="1">
    <location>
        <begin position="72"/>
        <end position="99"/>
    </location>
</feature>
<gene>
    <name evidence="2" type="ORF">SO802_011298</name>
</gene>
<evidence type="ECO:0000313" key="2">
    <source>
        <dbReference type="EMBL" id="KAL0003737.1"/>
    </source>
</evidence>
<name>A0AAW2D1N3_9ROSI</name>
<keyword evidence="3" id="KW-1185">Reference proteome</keyword>
<sequence>PRPRPNPMVRNRLTSQARLARHLLSPGLRSRYLHRLRVPQLLRQVAIRVGLHFTPSHQPPIQLLLPGLPMGRVRNQSEKTRPGAQSVAGHGPFVGGSRVRVESGAGADSIWGSRRMWV</sequence>